<evidence type="ECO:0008006" key="5">
    <source>
        <dbReference type="Google" id="ProtNLM"/>
    </source>
</evidence>
<accession>A0A1F4ZDL4</accession>
<proteinExistence type="predicted"/>
<keyword evidence="2" id="KW-0732">Signal</keyword>
<feature type="chain" id="PRO_5009515994" description="Glycosyltransferase RgtA/B/C/D-like domain-containing protein" evidence="2">
    <location>
        <begin position="21"/>
        <end position="417"/>
    </location>
</feature>
<keyword evidence="1" id="KW-0812">Transmembrane</keyword>
<feature type="transmembrane region" description="Helical" evidence="1">
    <location>
        <begin position="361"/>
        <end position="379"/>
    </location>
</feature>
<feature type="transmembrane region" description="Helical" evidence="1">
    <location>
        <begin position="119"/>
        <end position="139"/>
    </location>
</feature>
<keyword evidence="1" id="KW-0472">Membrane</keyword>
<name>A0A1F4ZDL4_9BACT</name>
<feature type="transmembrane region" description="Helical" evidence="1">
    <location>
        <begin position="286"/>
        <end position="304"/>
    </location>
</feature>
<dbReference type="STRING" id="1797259.A2989_02605"/>
<keyword evidence="1" id="KW-1133">Transmembrane helix</keyword>
<evidence type="ECO:0000256" key="1">
    <source>
        <dbReference type="SAM" id="Phobius"/>
    </source>
</evidence>
<feature type="transmembrane region" description="Helical" evidence="1">
    <location>
        <begin position="175"/>
        <end position="193"/>
    </location>
</feature>
<feature type="transmembrane region" description="Helical" evidence="1">
    <location>
        <begin position="311"/>
        <end position="332"/>
    </location>
</feature>
<feature type="transmembrane region" description="Helical" evidence="1">
    <location>
        <begin position="264"/>
        <end position="280"/>
    </location>
</feature>
<comment type="caution">
    <text evidence="3">The sequence shown here is derived from an EMBL/GenBank/DDBJ whole genome shotgun (WGS) entry which is preliminary data.</text>
</comment>
<feature type="signal peptide" evidence="2">
    <location>
        <begin position="1"/>
        <end position="20"/>
    </location>
</feature>
<dbReference type="Proteomes" id="UP000177080">
    <property type="component" value="Unassembled WGS sequence"/>
</dbReference>
<reference evidence="3 4" key="1">
    <citation type="journal article" date="2016" name="Nat. Commun.">
        <title>Thousands of microbial genomes shed light on interconnected biogeochemical processes in an aquifer system.</title>
        <authorList>
            <person name="Anantharaman K."/>
            <person name="Brown C.T."/>
            <person name="Hug L.A."/>
            <person name="Sharon I."/>
            <person name="Castelle C.J."/>
            <person name="Probst A.J."/>
            <person name="Thomas B.C."/>
            <person name="Singh A."/>
            <person name="Wilkins M.J."/>
            <person name="Karaoz U."/>
            <person name="Brodie E.L."/>
            <person name="Williams K.H."/>
            <person name="Hubbard S.S."/>
            <person name="Banfield J.F."/>
        </authorList>
    </citation>
    <scope>NUCLEOTIDE SEQUENCE [LARGE SCALE GENOMIC DNA]</scope>
</reference>
<organism evidence="3 4">
    <name type="scientific">Candidatus Amesbacteria bacterium RIFCSPLOWO2_01_FULL_48_25</name>
    <dbReference type="NCBI Taxonomy" id="1797259"/>
    <lineage>
        <taxon>Bacteria</taxon>
        <taxon>Candidatus Amesiibacteriota</taxon>
    </lineage>
</organism>
<protein>
    <recommendedName>
        <fullName evidence="5">Glycosyltransferase RgtA/B/C/D-like domain-containing protein</fullName>
    </recommendedName>
</protein>
<dbReference type="EMBL" id="MEXN01000006">
    <property type="protein sequence ID" value="OGD03494.1"/>
    <property type="molecule type" value="Genomic_DNA"/>
</dbReference>
<evidence type="ECO:0000256" key="2">
    <source>
        <dbReference type="SAM" id="SignalP"/>
    </source>
</evidence>
<evidence type="ECO:0000313" key="4">
    <source>
        <dbReference type="Proteomes" id="UP000177080"/>
    </source>
</evidence>
<gene>
    <name evidence="3" type="ORF">A2989_02605</name>
</gene>
<dbReference type="AlphaFoldDB" id="A0A1F4ZDL4"/>
<sequence length="417" mass="47327">MKKYFLLYLLATGVFLGHYAVSGHAVYGDGIDYWAYLHSWYFDQDSDFNNEYRHNYSPLYNNNFPDYESHEVVKTDITVTGKTNNFHPPGTAVILFPAYVVADFVSELSGTLRNGYSNIYQITTGLWAVGLAILGARICEAVAHRITGLRKEARSAAMVIFLASPLLYYGSYDVLNSHFASFLVSAIFWLVILSDRAHKWLYLGFIVGLAGLVRLQDLLLVIPAMAVTRKREWLGMGAIIAIIMSPLLWQWWQLYIKFYPETYLHNWIIGSGVWGSWFHFTNGLFWRTPILLVAISALPVALRLRSKVIKLMLLFFAAQVVIITIQGGWAAAAYGGRMYISTMSLFVVLLTILVRKLPKILLWGLVVLNFISVGSFVLFEKEVNSGKKRGLEEHTIRKIELTLGRLGVNWRFGQTIK</sequence>
<feature type="transmembrane region" description="Helical" evidence="1">
    <location>
        <begin position="233"/>
        <end position="252"/>
    </location>
</feature>
<evidence type="ECO:0000313" key="3">
    <source>
        <dbReference type="EMBL" id="OGD03494.1"/>
    </source>
</evidence>
<feature type="transmembrane region" description="Helical" evidence="1">
    <location>
        <begin position="200"/>
        <end position="227"/>
    </location>
</feature>
<feature type="transmembrane region" description="Helical" evidence="1">
    <location>
        <begin position="151"/>
        <end position="169"/>
    </location>
</feature>